<evidence type="ECO:0000313" key="5">
    <source>
        <dbReference type="Proteomes" id="UP000264702"/>
    </source>
</evidence>
<keyword evidence="2" id="KW-0812">Transmembrane</keyword>
<keyword evidence="5" id="KW-1185">Reference proteome</keyword>
<dbReference type="GO" id="GO:0004175">
    <property type="term" value="F:endopeptidase activity"/>
    <property type="evidence" value="ECO:0007669"/>
    <property type="project" value="UniProtKB-ARBA"/>
</dbReference>
<dbReference type="InterPro" id="IPR003675">
    <property type="entry name" value="Rce1/LyrA-like_dom"/>
</dbReference>
<feature type="domain" description="CAAX prenyl protease 2/Lysostaphin resistance protein A-like" evidence="3">
    <location>
        <begin position="123"/>
        <end position="213"/>
    </location>
</feature>
<comment type="caution">
    <text evidence="4">The sequence shown here is derived from an EMBL/GenBank/DDBJ whole genome shotgun (WGS) entry which is preliminary data.</text>
</comment>
<evidence type="ECO:0000256" key="2">
    <source>
        <dbReference type="SAM" id="Phobius"/>
    </source>
</evidence>
<dbReference type="Proteomes" id="UP000264702">
    <property type="component" value="Unassembled WGS sequence"/>
</dbReference>
<dbReference type="PANTHER" id="PTHR39430:SF1">
    <property type="entry name" value="PROTEASE"/>
    <property type="match status" value="1"/>
</dbReference>
<dbReference type="GO" id="GO:0080120">
    <property type="term" value="P:CAAX-box protein maturation"/>
    <property type="evidence" value="ECO:0007669"/>
    <property type="project" value="UniProtKB-ARBA"/>
</dbReference>
<dbReference type="OrthoDB" id="324900at2"/>
<gene>
    <name evidence="4" type="ORF">D0Y96_05050</name>
</gene>
<evidence type="ECO:0000313" key="4">
    <source>
        <dbReference type="EMBL" id="RFU17513.1"/>
    </source>
</evidence>
<feature type="transmembrane region" description="Helical" evidence="2">
    <location>
        <begin position="120"/>
        <end position="137"/>
    </location>
</feature>
<dbReference type="GO" id="GO:0008237">
    <property type="term" value="F:metallopeptidase activity"/>
    <property type="evidence" value="ECO:0007669"/>
    <property type="project" value="UniProtKB-KW"/>
</dbReference>
<feature type="transmembrane region" description="Helical" evidence="2">
    <location>
        <begin position="175"/>
        <end position="196"/>
    </location>
</feature>
<dbReference type="RefSeq" id="WP_117298263.1">
    <property type="nucleotide sequence ID" value="NZ_QVQT02000002.1"/>
</dbReference>
<keyword evidence="4" id="KW-0645">Protease</keyword>
<dbReference type="GO" id="GO:0006508">
    <property type="term" value="P:proteolysis"/>
    <property type="evidence" value="ECO:0007669"/>
    <property type="project" value="UniProtKB-KW"/>
</dbReference>
<feature type="transmembrane region" description="Helical" evidence="2">
    <location>
        <begin position="149"/>
        <end position="169"/>
    </location>
</feature>
<feature type="transmembrane region" description="Helical" evidence="2">
    <location>
        <begin position="208"/>
        <end position="227"/>
    </location>
</feature>
<dbReference type="PANTHER" id="PTHR39430">
    <property type="entry name" value="MEMBRANE-ASSOCIATED PROTEASE-RELATED"/>
    <property type="match status" value="1"/>
</dbReference>
<dbReference type="Pfam" id="PF02517">
    <property type="entry name" value="Rce1-like"/>
    <property type="match status" value="1"/>
</dbReference>
<sequence length="362" mass="38538">MSFPNRLRSLAWFLVAAVYYIVAQQVAFHSANGLSSGDWFELVHRSMLLFLLLAGFAAMGYVGQRQQEPLKAMGLVLRPGWRKEFALGSAIGWGGVVACVLPVALIGGLVVTFFTTWHQFRMILLDLLVLAIAALLEEVAFRGYPFQRLIDAIGPNLATLVMCLIFGAAHLRNPAATGASTLVTILAGWLLSLAYLRTRALWVGWGFHFAWNASMAVLFGLPMSGITDFSPVILTNARGPAWLTGDGYGPEGSLLAVLVLLALLVVMVKATRDLKHLYAQPVIIPGGIPVDIDAAARRQHETAMASPAVVAEPKLVQILPASGGSFPLASSPASDTVSSSPEAAAAERPAEESPENLPGGDA</sequence>
<feature type="transmembrane region" description="Helical" evidence="2">
    <location>
        <begin position="85"/>
        <end position="114"/>
    </location>
</feature>
<dbReference type="AlphaFoldDB" id="A0A372ISN4"/>
<keyword evidence="2" id="KW-1133">Transmembrane helix</keyword>
<evidence type="ECO:0000259" key="3">
    <source>
        <dbReference type="Pfam" id="PF02517"/>
    </source>
</evidence>
<dbReference type="EMBL" id="QVQT01000002">
    <property type="protein sequence ID" value="RFU17513.1"/>
    <property type="molecule type" value="Genomic_DNA"/>
</dbReference>
<feature type="compositionally biased region" description="Low complexity" evidence="1">
    <location>
        <begin position="329"/>
        <end position="347"/>
    </location>
</feature>
<protein>
    <submittedName>
        <fullName evidence="4">CPBP family intramembrane metalloprotease</fullName>
    </submittedName>
</protein>
<feature type="region of interest" description="Disordered" evidence="1">
    <location>
        <begin position="327"/>
        <end position="362"/>
    </location>
</feature>
<evidence type="ECO:0000256" key="1">
    <source>
        <dbReference type="SAM" id="MobiDB-lite"/>
    </source>
</evidence>
<feature type="transmembrane region" description="Helical" evidence="2">
    <location>
        <begin position="47"/>
        <end position="64"/>
    </location>
</feature>
<keyword evidence="4" id="KW-0378">Hydrolase</keyword>
<proteinExistence type="predicted"/>
<reference evidence="4 5" key="1">
    <citation type="submission" date="2018-08" db="EMBL/GenBank/DDBJ databases">
        <title>Acidipila sp. 4G-K13, an acidobacterium isolated from forest soil.</title>
        <authorList>
            <person name="Gao Z.-H."/>
            <person name="Qiu L.-H."/>
        </authorList>
    </citation>
    <scope>NUCLEOTIDE SEQUENCE [LARGE SCALE GENOMIC DNA]</scope>
    <source>
        <strain evidence="4 5">4G-K13</strain>
    </source>
</reference>
<keyword evidence="2" id="KW-0472">Membrane</keyword>
<feature type="transmembrane region" description="Helical" evidence="2">
    <location>
        <begin position="247"/>
        <end position="268"/>
    </location>
</feature>
<keyword evidence="4" id="KW-0482">Metalloprotease</keyword>
<accession>A0A372ISN4</accession>
<name>A0A372ISN4_9BACT</name>
<organism evidence="4 5">
    <name type="scientific">Paracidobacterium acidisoli</name>
    <dbReference type="NCBI Taxonomy" id="2303751"/>
    <lineage>
        <taxon>Bacteria</taxon>
        <taxon>Pseudomonadati</taxon>
        <taxon>Acidobacteriota</taxon>
        <taxon>Terriglobia</taxon>
        <taxon>Terriglobales</taxon>
        <taxon>Acidobacteriaceae</taxon>
        <taxon>Paracidobacterium</taxon>
    </lineage>
</organism>